<dbReference type="EMBL" id="FTOQ01000025">
    <property type="protein sequence ID" value="SIT16933.1"/>
    <property type="molecule type" value="Genomic_DNA"/>
</dbReference>
<gene>
    <name evidence="7" type="ORF">SAMN05421759_1258</name>
</gene>
<evidence type="ECO:0000256" key="6">
    <source>
        <dbReference type="SAM" id="Phobius"/>
    </source>
</evidence>
<feature type="transmembrane region" description="Helical" evidence="6">
    <location>
        <begin position="476"/>
        <end position="496"/>
    </location>
</feature>
<accession>A0A1N7Q212</accession>
<feature type="transmembrane region" description="Helical" evidence="6">
    <location>
        <begin position="410"/>
        <end position="434"/>
    </location>
</feature>
<dbReference type="InterPro" id="IPR050833">
    <property type="entry name" value="Poly_Biosynth_Transport"/>
</dbReference>
<proteinExistence type="predicted"/>
<keyword evidence="2" id="KW-1003">Cell membrane</keyword>
<feature type="transmembrane region" description="Helical" evidence="6">
    <location>
        <begin position="382"/>
        <end position="404"/>
    </location>
</feature>
<feature type="transmembrane region" description="Helical" evidence="6">
    <location>
        <begin position="287"/>
        <end position="306"/>
    </location>
</feature>
<organism evidence="7 8">
    <name type="scientific">Roseivivax lentus</name>
    <dbReference type="NCBI Taxonomy" id="633194"/>
    <lineage>
        <taxon>Bacteria</taxon>
        <taxon>Pseudomonadati</taxon>
        <taxon>Pseudomonadota</taxon>
        <taxon>Alphaproteobacteria</taxon>
        <taxon>Rhodobacterales</taxon>
        <taxon>Roseobacteraceae</taxon>
        <taxon>Roseivivax</taxon>
    </lineage>
</organism>
<feature type="transmembrane region" description="Helical" evidence="6">
    <location>
        <begin position="135"/>
        <end position="157"/>
    </location>
</feature>
<comment type="subcellular location">
    <subcellularLocation>
        <location evidence="1">Cell membrane</location>
        <topology evidence="1">Multi-pass membrane protein</topology>
    </subcellularLocation>
</comment>
<feature type="transmembrane region" description="Helical" evidence="6">
    <location>
        <begin position="446"/>
        <end position="464"/>
    </location>
</feature>
<dbReference type="RefSeq" id="WP_076451133.1">
    <property type="nucleotide sequence ID" value="NZ_FTOQ01000025.1"/>
</dbReference>
<feature type="transmembrane region" description="Helical" evidence="6">
    <location>
        <begin position="12"/>
        <end position="36"/>
    </location>
</feature>
<keyword evidence="4 6" id="KW-1133">Transmembrane helix</keyword>
<evidence type="ECO:0000256" key="3">
    <source>
        <dbReference type="ARBA" id="ARBA00022692"/>
    </source>
</evidence>
<evidence type="ECO:0000256" key="1">
    <source>
        <dbReference type="ARBA" id="ARBA00004651"/>
    </source>
</evidence>
<dbReference type="GO" id="GO:0005886">
    <property type="term" value="C:plasma membrane"/>
    <property type="evidence" value="ECO:0007669"/>
    <property type="project" value="UniProtKB-SubCell"/>
</dbReference>
<evidence type="ECO:0000256" key="2">
    <source>
        <dbReference type="ARBA" id="ARBA00022475"/>
    </source>
</evidence>
<dbReference type="AlphaFoldDB" id="A0A1N7Q212"/>
<feature type="transmembrane region" description="Helical" evidence="6">
    <location>
        <begin position="48"/>
        <end position="73"/>
    </location>
</feature>
<evidence type="ECO:0000313" key="7">
    <source>
        <dbReference type="EMBL" id="SIT16933.1"/>
    </source>
</evidence>
<reference evidence="8" key="1">
    <citation type="submission" date="2017-01" db="EMBL/GenBank/DDBJ databases">
        <authorList>
            <person name="Varghese N."/>
            <person name="Submissions S."/>
        </authorList>
    </citation>
    <scope>NUCLEOTIDE SEQUENCE [LARGE SCALE GENOMIC DNA]</scope>
    <source>
        <strain evidence="8">DSM 29430</strain>
    </source>
</reference>
<dbReference type="OrthoDB" id="7834055at2"/>
<dbReference type="PANTHER" id="PTHR30250:SF26">
    <property type="entry name" value="PSMA PROTEIN"/>
    <property type="match status" value="1"/>
</dbReference>
<dbReference type="Proteomes" id="UP000186684">
    <property type="component" value="Unassembled WGS sequence"/>
</dbReference>
<feature type="transmembrane region" description="Helical" evidence="6">
    <location>
        <begin position="94"/>
        <end position="115"/>
    </location>
</feature>
<evidence type="ECO:0000313" key="8">
    <source>
        <dbReference type="Proteomes" id="UP000186684"/>
    </source>
</evidence>
<feature type="transmembrane region" description="Helical" evidence="6">
    <location>
        <begin position="178"/>
        <end position="200"/>
    </location>
</feature>
<evidence type="ECO:0000256" key="4">
    <source>
        <dbReference type="ARBA" id="ARBA00022989"/>
    </source>
</evidence>
<feature type="transmembrane region" description="Helical" evidence="6">
    <location>
        <begin position="348"/>
        <end position="370"/>
    </location>
</feature>
<name>A0A1N7Q212_9RHOB</name>
<feature type="transmembrane region" description="Helical" evidence="6">
    <location>
        <begin position="318"/>
        <end position="342"/>
    </location>
</feature>
<keyword evidence="5 6" id="KW-0472">Membrane</keyword>
<sequence>MSGQASLVISKSLVAINSASSVFARLVNFVVLLWVYQFLLRHLSAEEFAVLPLVNSLMVFGPLFFSFFIGGIARYMVDAYAKGDVEGMRRVTSSLFPVLAGVSCILLPLGVLFAANIEKVFNVSPGMLGDARLMFSLLLFSFTYQTVIVPFTSAYAVSLRYYEKNLLDVIRDLVRAALTVGMLLILGPSVIWVVIAAVIAESLTNTIMLFRSFRIVPELGFEWRLFSWPLAREMTRFGFWTTLDRLGAIMHTHAATLILNLTSTAADVTAYYVGATFFRQIESTIKLAAMPLLPIVTAMNAVADNARLGAAVLRGGRYALWAALILAVPLAIYADIFVRLYMGPGYETAAWILIMFMVTFPFSQPTILLASTAMAKKAVREFFLPAFMFQCLGFVLMLILAYVFELGAVGVTMALMLVTIVSQLSFFWQLCLRLTQRSFKDFASNTLVRGMVPAAIGALAWAAMRITFPPESWGTLITQGIIGASIYLLVLFGQCLDMDERKDMQSLLGRIRS</sequence>
<dbReference type="STRING" id="633194.SAMN05421759_1258"/>
<evidence type="ECO:0000256" key="5">
    <source>
        <dbReference type="ARBA" id="ARBA00023136"/>
    </source>
</evidence>
<keyword evidence="3 6" id="KW-0812">Transmembrane</keyword>
<dbReference type="PANTHER" id="PTHR30250">
    <property type="entry name" value="PST FAMILY PREDICTED COLANIC ACID TRANSPORTER"/>
    <property type="match status" value="1"/>
</dbReference>
<protein>
    <submittedName>
        <fullName evidence="7">Membrane protein involved in the export of O-antigen and teichoic acid</fullName>
    </submittedName>
</protein>
<keyword evidence="8" id="KW-1185">Reference proteome</keyword>